<feature type="transmembrane region" description="Helical" evidence="10">
    <location>
        <begin position="33"/>
        <end position="52"/>
    </location>
</feature>
<evidence type="ECO:0000256" key="1">
    <source>
        <dbReference type="ARBA" id="ARBA00004141"/>
    </source>
</evidence>
<sequence>METNTGNNTKWMSIGEFYHFIFTELADPRTSSYFLIADPLPGLGILAFYLYFVNSLGPRFMKNREPFNLQTTIYVYNTLQASLSFFMFVEILSAMWWNRYSFRCEPVDYSTSPHALRVARMVYIFFIAKMTELIETVFFVLRKKQKQVTFLHCYHHAVMPMVTWGATKYFAGGHGTFIGLINSFVHIIMYLYYLQAGMGYRNLWWKKYITMMQLGQFLLFFVHFAQLWFIECDFPKWTALLITPQVLFFIYLFSKFYMKSYKKNDEKDNLPGYQTEGIRENGESIRKRNVALTQRSNVFDGQIGDRKVIKNG</sequence>
<dbReference type="Pfam" id="PF01151">
    <property type="entry name" value="ELO"/>
    <property type="match status" value="1"/>
</dbReference>
<dbReference type="EC" id="2.3.1.199" evidence="10"/>
<dbReference type="GO" id="GO:0042761">
    <property type="term" value="P:very long-chain fatty acid biosynthetic process"/>
    <property type="evidence" value="ECO:0007669"/>
    <property type="project" value="TreeGrafter"/>
</dbReference>
<evidence type="ECO:0000256" key="3">
    <source>
        <dbReference type="ARBA" id="ARBA00022679"/>
    </source>
</evidence>
<comment type="caution">
    <text evidence="11">The sequence shown here is derived from an EMBL/GenBank/DDBJ whole genome shotgun (WGS) entry which is preliminary data.</text>
</comment>
<feature type="transmembrane region" description="Helical" evidence="10">
    <location>
        <begin position="73"/>
        <end position="98"/>
    </location>
</feature>
<evidence type="ECO:0000313" key="11">
    <source>
        <dbReference type="EMBL" id="CAH2014005.1"/>
    </source>
</evidence>
<feature type="transmembrane region" description="Helical" evidence="10">
    <location>
        <begin position="208"/>
        <end position="230"/>
    </location>
</feature>
<dbReference type="GO" id="GO:0030148">
    <property type="term" value="P:sphingolipid biosynthetic process"/>
    <property type="evidence" value="ECO:0007669"/>
    <property type="project" value="TreeGrafter"/>
</dbReference>
<feature type="transmembrane region" description="Helical" evidence="10">
    <location>
        <begin position="177"/>
        <end position="196"/>
    </location>
</feature>
<organism evidence="11 12">
    <name type="scientific">Acanthoscelides obtectus</name>
    <name type="common">Bean weevil</name>
    <name type="synonym">Bruchus obtectus</name>
    <dbReference type="NCBI Taxonomy" id="200917"/>
    <lineage>
        <taxon>Eukaryota</taxon>
        <taxon>Metazoa</taxon>
        <taxon>Ecdysozoa</taxon>
        <taxon>Arthropoda</taxon>
        <taxon>Hexapoda</taxon>
        <taxon>Insecta</taxon>
        <taxon>Pterygota</taxon>
        <taxon>Neoptera</taxon>
        <taxon>Endopterygota</taxon>
        <taxon>Coleoptera</taxon>
        <taxon>Polyphaga</taxon>
        <taxon>Cucujiformia</taxon>
        <taxon>Chrysomeloidea</taxon>
        <taxon>Chrysomelidae</taxon>
        <taxon>Bruchinae</taxon>
        <taxon>Bruchini</taxon>
        <taxon>Acanthoscelides</taxon>
    </lineage>
</organism>
<dbReference type="GO" id="GO:0005789">
    <property type="term" value="C:endoplasmic reticulum membrane"/>
    <property type="evidence" value="ECO:0007669"/>
    <property type="project" value="TreeGrafter"/>
</dbReference>
<dbReference type="EMBL" id="CAKOFQ010008407">
    <property type="protein sequence ID" value="CAH2014005.1"/>
    <property type="molecule type" value="Genomic_DNA"/>
</dbReference>
<dbReference type="Proteomes" id="UP001152888">
    <property type="component" value="Unassembled WGS sequence"/>
</dbReference>
<evidence type="ECO:0000256" key="7">
    <source>
        <dbReference type="ARBA" id="ARBA00023098"/>
    </source>
</evidence>
<reference evidence="11" key="1">
    <citation type="submission" date="2022-03" db="EMBL/GenBank/DDBJ databases">
        <authorList>
            <person name="Sayadi A."/>
        </authorList>
    </citation>
    <scope>NUCLEOTIDE SEQUENCE</scope>
</reference>
<feature type="transmembrane region" description="Helical" evidence="10">
    <location>
        <begin position="118"/>
        <end position="141"/>
    </location>
</feature>
<comment type="catalytic activity">
    <reaction evidence="10">
        <text>a very-long-chain acyl-CoA + malonyl-CoA + H(+) = a very-long-chain 3-oxoacyl-CoA + CO2 + CoA</text>
        <dbReference type="Rhea" id="RHEA:32727"/>
        <dbReference type="ChEBI" id="CHEBI:15378"/>
        <dbReference type="ChEBI" id="CHEBI:16526"/>
        <dbReference type="ChEBI" id="CHEBI:57287"/>
        <dbReference type="ChEBI" id="CHEBI:57384"/>
        <dbReference type="ChEBI" id="CHEBI:90725"/>
        <dbReference type="ChEBI" id="CHEBI:90736"/>
        <dbReference type="EC" id="2.3.1.199"/>
    </reaction>
</comment>
<dbReference type="GO" id="GO:0009922">
    <property type="term" value="F:fatty acid elongase activity"/>
    <property type="evidence" value="ECO:0007669"/>
    <property type="project" value="UniProtKB-EC"/>
</dbReference>
<keyword evidence="12" id="KW-1185">Reference proteome</keyword>
<dbReference type="OrthoDB" id="434092at2759"/>
<dbReference type="PANTHER" id="PTHR11157">
    <property type="entry name" value="FATTY ACID ACYL TRANSFERASE-RELATED"/>
    <property type="match status" value="1"/>
</dbReference>
<keyword evidence="8 10" id="KW-0472">Membrane</keyword>
<name>A0A9P0MGZ2_ACAOB</name>
<dbReference type="GO" id="GO:0019367">
    <property type="term" value="P:fatty acid elongation, saturated fatty acid"/>
    <property type="evidence" value="ECO:0007669"/>
    <property type="project" value="TreeGrafter"/>
</dbReference>
<comment type="subcellular location">
    <subcellularLocation>
        <location evidence="1">Membrane</location>
        <topology evidence="1">Multi-pass membrane protein</topology>
    </subcellularLocation>
</comment>
<evidence type="ECO:0000256" key="9">
    <source>
        <dbReference type="ARBA" id="ARBA00023160"/>
    </source>
</evidence>
<keyword evidence="2 10" id="KW-0444">Lipid biosynthesis</keyword>
<dbReference type="InterPro" id="IPR002076">
    <property type="entry name" value="ELO_fam"/>
</dbReference>
<evidence type="ECO:0000256" key="8">
    <source>
        <dbReference type="ARBA" id="ARBA00023136"/>
    </source>
</evidence>
<evidence type="ECO:0000313" key="12">
    <source>
        <dbReference type="Proteomes" id="UP001152888"/>
    </source>
</evidence>
<proteinExistence type="inferred from homology"/>
<gene>
    <name evidence="11" type="ORF">ACAOBT_LOCUS33819</name>
</gene>
<evidence type="ECO:0000256" key="4">
    <source>
        <dbReference type="ARBA" id="ARBA00022692"/>
    </source>
</evidence>
<dbReference type="GO" id="GO:0034626">
    <property type="term" value="P:fatty acid elongation, polyunsaturated fatty acid"/>
    <property type="evidence" value="ECO:0007669"/>
    <property type="project" value="TreeGrafter"/>
</dbReference>
<evidence type="ECO:0000256" key="10">
    <source>
        <dbReference type="RuleBase" id="RU361115"/>
    </source>
</evidence>
<keyword evidence="7 10" id="KW-0443">Lipid metabolism</keyword>
<keyword evidence="5 10" id="KW-0276">Fatty acid metabolism</keyword>
<dbReference type="AlphaFoldDB" id="A0A9P0MGZ2"/>
<comment type="similarity">
    <text evidence="10">Belongs to the ELO family.</text>
</comment>
<dbReference type="PANTHER" id="PTHR11157:SF153">
    <property type="entry name" value="ELONGATION OF VERY LONG CHAIN FATTY ACIDS PROTEIN"/>
    <property type="match status" value="1"/>
</dbReference>
<keyword evidence="6 10" id="KW-1133">Transmembrane helix</keyword>
<protein>
    <recommendedName>
        <fullName evidence="10">Elongation of very long chain fatty acids protein</fullName>
        <ecNumber evidence="10">2.3.1.199</ecNumber>
    </recommendedName>
    <alternativeName>
        <fullName evidence="10">Very-long-chain 3-oxoacyl-CoA synthase</fullName>
    </alternativeName>
</protein>
<evidence type="ECO:0000256" key="6">
    <source>
        <dbReference type="ARBA" id="ARBA00022989"/>
    </source>
</evidence>
<keyword evidence="3 10" id="KW-0808">Transferase</keyword>
<dbReference type="GO" id="GO:0034625">
    <property type="term" value="P:fatty acid elongation, monounsaturated fatty acid"/>
    <property type="evidence" value="ECO:0007669"/>
    <property type="project" value="TreeGrafter"/>
</dbReference>
<feature type="transmembrane region" description="Helical" evidence="10">
    <location>
        <begin position="236"/>
        <end position="253"/>
    </location>
</feature>
<keyword evidence="4 10" id="KW-0812">Transmembrane</keyword>
<evidence type="ECO:0000256" key="2">
    <source>
        <dbReference type="ARBA" id="ARBA00022516"/>
    </source>
</evidence>
<accession>A0A9P0MGZ2</accession>
<evidence type="ECO:0000256" key="5">
    <source>
        <dbReference type="ARBA" id="ARBA00022832"/>
    </source>
</evidence>
<keyword evidence="9 10" id="KW-0275">Fatty acid biosynthesis</keyword>